<comment type="caution">
    <text evidence="3">The sequence shown here is derived from an EMBL/GenBank/DDBJ whole genome shotgun (WGS) entry which is preliminary data.</text>
</comment>
<sequence>MTRRTTTRTTARTAAALAVLGAVALGSATACASGSAVNAGGSAAVSVSPSATSSVVVPVPTTPAAGTQTGIQPGGPNIPAPSSSGSGSGAASATPTGRGQTADGYSTSGTVLTVHFYGGTCEKYGLHTDQSASGEVAVTVVVTQGPKTGQMCPAVLTPQTVSTDLGSPLDGRRVVDTTTGKALPLSDPLPSSGTVVTHGPTKPN</sequence>
<organism evidence="3 4">
    <name type="scientific">Streptacidiphilus cavernicola</name>
    <dbReference type="NCBI Taxonomy" id="3342716"/>
    <lineage>
        <taxon>Bacteria</taxon>
        <taxon>Bacillati</taxon>
        <taxon>Actinomycetota</taxon>
        <taxon>Actinomycetes</taxon>
        <taxon>Kitasatosporales</taxon>
        <taxon>Streptomycetaceae</taxon>
        <taxon>Streptacidiphilus</taxon>
    </lineage>
</organism>
<keyword evidence="4" id="KW-1185">Reference proteome</keyword>
<keyword evidence="2" id="KW-0732">Signal</keyword>
<evidence type="ECO:0000313" key="4">
    <source>
        <dbReference type="Proteomes" id="UP001592528"/>
    </source>
</evidence>
<feature type="signal peptide" evidence="2">
    <location>
        <begin position="1"/>
        <end position="32"/>
    </location>
</feature>
<dbReference type="Proteomes" id="UP001592528">
    <property type="component" value="Unassembled WGS sequence"/>
</dbReference>
<proteinExistence type="predicted"/>
<name>A0ABV6UXH6_9ACTN</name>
<dbReference type="PROSITE" id="PS51257">
    <property type="entry name" value="PROKAR_LIPOPROTEIN"/>
    <property type="match status" value="1"/>
</dbReference>
<dbReference type="RefSeq" id="WP_157623518.1">
    <property type="nucleotide sequence ID" value="NZ_JBHEZZ010000027.1"/>
</dbReference>
<protein>
    <submittedName>
        <fullName evidence="3">Uncharacterized protein</fullName>
    </submittedName>
</protein>
<gene>
    <name evidence="3" type="ORF">ACEZDJ_33270</name>
</gene>
<evidence type="ECO:0000256" key="2">
    <source>
        <dbReference type="SAM" id="SignalP"/>
    </source>
</evidence>
<dbReference type="EMBL" id="JBHEZZ010000027">
    <property type="protein sequence ID" value="MFC1406175.1"/>
    <property type="molecule type" value="Genomic_DNA"/>
</dbReference>
<feature type="region of interest" description="Disordered" evidence="1">
    <location>
        <begin position="59"/>
        <end position="105"/>
    </location>
</feature>
<feature type="compositionally biased region" description="Low complexity" evidence="1">
    <location>
        <begin position="74"/>
        <end position="97"/>
    </location>
</feature>
<reference evidence="3 4" key="1">
    <citation type="submission" date="2024-09" db="EMBL/GenBank/DDBJ databases">
        <authorList>
            <person name="Lee S.D."/>
        </authorList>
    </citation>
    <scope>NUCLEOTIDE SEQUENCE [LARGE SCALE GENOMIC DNA]</scope>
    <source>
        <strain evidence="3 4">N1-5</strain>
    </source>
</reference>
<feature type="chain" id="PRO_5045691032" evidence="2">
    <location>
        <begin position="33"/>
        <end position="204"/>
    </location>
</feature>
<accession>A0ABV6UXH6</accession>
<evidence type="ECO:0000313" key="3">
    <source>
        <dbReference type="EMBL" id="MFC1406175.1"/>
    </source>
</evidence>
<feature type="region of interest" description="Disordered" evidence="1">
    <location>
        <begin position="180"/>
        <end position="204"/>
    </location>
</feature>
<evidence type="ECO:0000256" key="1">
    <source>
        <dbReference type="SAM" id="MobiDB-lite"/>
    </source>
</evidence>